<dbReference type="Gene3D" id="3.40.710.10">
    <property type="entry name" value="DD-peptidase/beta-lactamase superfamily"/>
    <property type="match status" value="1"/>
</dbReference>
<sequence>MTDTAAPASVGMNEAAIARVDASIQADIDAGRHYGAGILIARGGQVVHRQALGTVAPGRPAAIDDRYLLMSMSKTYTAALVLAAIDQGRFSLDTHIADLAPGYGAGGKAHGTVRQLLSHTAGLPFGLVPPPLGLDQSGNLAAKAAAISALPLAYTPGTRCVYTSSLGFDLLGQILVNTDPKGRGFRQIAEEDLFAPLGLHDTSFGSPLDDPRRVPVSFTEQNTGPTTPALLQVFNKVFDENAEVPSGNAYSTVDDVFRFTEVLRGRGTAHGQRVVSPALFDHARKNHTGGLVNEAVVPETEARGLDPVPAHFTLLGGYTRGTGHFLIPTGQTASPDSLAAVGGASTGWMIDPQRDLTVVFLSAGFIEGLDHFSRLQRINDLALAAIDA</sequence>
<dbReference type="InterPro" id="IPR012338">
    <property type="entry name" value="Beta-lactam/transpept-like"/>
</dbReference>
<dbReference type="Pfam" id="PF00144">
    <property type="entry name" value="Beta-lactamase"/>
    <property type="match status" value="1"/>
</dbReference>
<dbReference type="InterPro" id="IPR050789">
    <property type="entry name" value="Diverse_Enzym_Activities"/>
</dbReference>
<reference evidence="2 3" key="1">
    <citation type="journal article" date="2019" name="Int. J. Syst. Evol. Microbiol.">
        <title>The Global Catalogue of Microorganisms (GCM) 10K type strain sequencing project: providing services to taxonomists for standard genome sequencing and annotation.</title>
        <authorList>
            <consortium name="The Broad Institute Genomics Platform"/>
            <consortium name="The Broad Institute Genome Sequencing Center for Infectious Disease"/>
            <person name="Wu L."/>
            <person name="Ma J."/>
        </authorList>
    </citation>
    <scope>NUCLEOTIDE SEQUENCE [LARGE SCALE GENOMIC DNA]</scope>
    <source>
        <strain evidence="2 3">JCM 12696</strain>
    </source>
</reference>
<dbReference type="PANTHER" id="PTHR43283">
    <property type="entry name" value="BETA-LACTAMASE-RELATED"/>
    <property type="match status" value="1"/>
</dbReference>
<dbReference type="GO" id="GO:0016787">
    <property type="term" value="F:hydrolase activity"/>
    <property type="evidence" value="ECO:0007669"/>
    <property type="project" value="UniProtKB-KW"/>
</dbReference>
<organism evidence="2 3">
    <name type="scientific">Streptomyces hebeiensis</name>
    <dbReference type="NCBI Taxonomy" id="229486"/>
    <lineage>
        <taxon>Bacteria</taxon>
        <taxon>Bacillati</taxon>
        <taxon>Actinomycetota</taxon>
        <taxon>Actinomycetes</taxon>
        <taxon>Kitasatosporales</taxon>
        <taxon>Streptomycetaceae</taxon>
        <taxon>Streptomyces</taxon>
    </lineage>
</organism>
<dbReference type="RefSeq" id="WP_344277638.1">
    <property type="nucleotide sequence ID" value="NZ_BAAAKV010000032.1"/>
</dbReference>
<dbReference type="Proteomes" id="UP001501371">
    <property type="component" value="Unassembled WGS sequence"/>
</dbReference>
<keyword evidence="3" id="KW-1185">Reference proteome</keyword>
<feature type="domain" description="Beta-lactamase-related" evidence="1">
    <location>
        <begin position="21"/>
        <end position="380"/>
    </location>
</feature>
<gene>
    <name evidence="2" type="ORF">GCM10009654_37170</name>
</gene>
<dbReference type="SUPFAM" id="SSF56601">
    <property type="entry name" value="beta-lactamase/transpeptidase-like"/>
    <property type="match status" value="1"/>
</dbReference>
<keyword evidence="2" id="KW-0378">Hydrolase</keyword>
<dbReference type="EMBL" id="BAAAKV010000032">
    <property type="protein sequence ID" value="GAA1176558.1"/>
    <property type="molecule type" value="Genomic_DNA"/>
</dbReference>
<dbReference type="InterPro" id="IPR001466">
    <property type="entry name" value="Beta-lactam-related"/>
</dbReference>
<dbReference type="PANTHER" id="PTHR43283:SF3">
    <property type="entry name" value="BETA-LACTAMASE FAMILY PROTEIN (AFU_ORTHOLOGUE AFUA_5G07500)"/>
    <property type="match status" value="1"/>
</dbReference>
<comment type="caution">
    <text evidence="2">The sequence shown here is derived from an EMBL/GenBank/DDBJ whole genome shotgun (WGS) entry which is preliminary data.</text>
</comment>
<proteinExistence type="predicted"/>
<evidence type="ECO:0000259" key="1">
    <source>
        <dbReference type="Pfam" id="PF00144"/>
    </source>
</evidence>
<name>A0ABN1UZT1_9ACTN</name>
<protein>
    <submittedName>
        <fullName evidence="2">Serine hydrolase domain-containing protein</fullName>
    </submittedName>
</protein>
<accession>A0ABN1UZT1</accession>
<evidence type="ECO:0000313" key="2">
    <source>
        <dbReference type="EMBL" id="GAA1176558.1"/>
    </source>
</evidence>
<evidence type="ECO:0000313" key="3">
    <source>
        <dbReference type="Proteomes" id="UP001501371"/>
    </source>
</evidence>